<feature type="region of interest" description="Disordered" evidence="6">
    <location>
        <begin position="1"/>
        <end position="27"/>
    </location>
</feature>
<evidence type="ECO:0000256" key="3">
    <source>
        <dbReference type="ARBA" id="ARBA00022679"/>
    </source>
</evidence>
<reference evidence="7 8" key="1">
    <citation type="submission" date="2018-08" db="EMBL/GenBank/DDBJ databases">
        <title>Diversity &amp; Physiological Properties of Lignin-Decomposing Actinobacteria from Soil.</title>
        <authorList>
            <person name="Roh S.G."/>
            <person name="Kim S.B."/>
        </authorList>
    </citation>
    <scope>NUCLEOTIDE SEQUENCE [LARGE SCALE GENOMIC DNA]</scope>
    <source>
        <strain evidence="7 8">MMS17-GH009</strain>
    </source>
</reference>
<keyword evidence="4 5" id="KW-0663">Pyridoxal phosphate</keyword>
<dbReference type="InterPro" id="IPR050103">
    <property type="entry name" value="Class-III_PLP-dep_AT"/>
</dbReference>
<name>A0A372ZS08_9ACTN</name>
<evidence type="ECO:0000256" key="5">
    <source>
        <dbReference type="HAMAP-Rule" id="MF_01107"/>
    </source>
</evidence>
<dbReference type="UniPathway" id="UPA00068">
    <property type="reaction ID" value="UER00109"/>
</dbReference>
<dbReference type="GO" id="GO:0030170">
    <property type="term" value="F:pyridoxal phosphate binding"/>
    <property type="evidence" value="ECO:0007669"/>
    <property type="project" value="InterPro"/>
</dbReference>
<dbReference type="PIRSF" id="PIRSF000521">
    <property type="entry name" value="Transaminase_4ab_Lys_Orn"/>
    <property type="match status" value="1"/>
</dbReference>
<comment type="caution">
    <text evidence="7">The sequence shown here is derived from an EMBL/GenBank/DDBJ whole genome shotgun (WGS) entry which is preliminary data.</text>
</comment>
<sequence length="425" mass="43750">MSGTTGTDGTTGATGATGATGTTGTTHNEQLAERWQHAFTDNYGTPRIPLVRGEGSKLWDADGKEYTDLLGGIAVNALGTAHPAVVEAVSRQIATLGHVSNLFMAEPTIALAERLLELDGRPGGRVFFCNSGAEANEAAFKISRRTGRTHLVALQGAFHGRTMGALALTGQPAKQDPFRPLPGDVTHVPLGDVEALRAAVTTETAAVFLEPVQGENGAIPLPEGYLKAAREITRATGTLLVLDEIQTGVGRTGHWFAHQADEGVEPDVVTLAKALGGGLPMGAVLAFGPAAELLTPGQHGTTFGGNPVAAAAGLAVLDTIESEGLLEHVRKLGERLRQGVEALGDPLVSHVRGAGLLLGIVLTEPVSAQVQAAAQEAGFLVNAAVPDAVRLAPPLVLTEQEADAFLAALPGILRTVREGAPADAN</sequence>
<feature type="binding site" evidence="5">
    <location>
        <position position="158"/>
    </location>
    <ligand>
        <name>pyridoxal 5'-phosphate</name>
        <dbReference type="ChEBI" id="CHEBI:597326"/>
    </ligand>
</feature>
<comment type="subcellular location">
    <subcellularLocation>
        <location evidence="5">Cytoplasm</location>
    </subcellularLocation>
</comment>
<comment type="similarity">
    <text evidence="5">Belongs to the class-III pyridoxal-phosphate-dependent aminotransferase family. ArgD subfamily.</text>
</comment>
<keyword evidence="8" id="KW-1185">Reference proteome</keyword>
<dbReference type="AlphaFoldDB" id="A0A372ZS08"/>
<dbReference type="InterPro" id="IPR015422">
    <property type="entry name" value="PyrdxlP-dep_Trfase_small"/>
</dbReference>
<dbReference type="PANTHER" id="PTHR11986">
    <property type="entry name" value="AMINOTRANSFERASE CLASS III"/>
    <property type="match status" value="1"/>
</dbReference>
<dbReference type="Gene3D" id="3.40.640.10">
    <property type="entry name" value="Type I PLP-dependent aspartate aminotransferase-like (Major domain)"/>
    <property type="match status" value="1"/>
</dbReference>
<dbReference type="InterPro" id="IPR005814">
    <property type="entry name" value="Aminotrans_3"/>
</dbReference>
<dbReference type="NCBIfam" id="TIGR00707">
    <property type="entry name" value="argD"/>
    <property type="match status" value="1"/>
</dbReference>
<dbReference type="InterPro" id="IPR004636">
    <property type="entry name" value="AcOrn/SuccOrn_fam"/>
</dbReference>
<dbReference type="GO" id="GO:0006526">
    <property type="term" value="P:L-arginine biosynthetic process"/>
    <property type="evidence" value="ECO:0007669"/>
    <property type="project" value="UniProtKB-UniRule"/>
</dbReference>
<dbReference type="GO" id="GO:0003992">
    <property type="term" value="F:N2-acetyl-L-ornithine:2-oxoglutarate 5-aminotransferase activity"/>
    <property type="evidence" value="ECO:0007669"/>
    <property type="project" value="UniProtKB-UniRule"/>
</dbReference>
<feature type="binding site" evidence="5">
    <location>
        <position position="301"/>
    </location>
    <ligand>
        <name>N(2)-acetyl-L-ornithine</name>
        <dbReference type="ChEBI" id="CHEBI:57805"/>
    </ligand>
</feature>
<dbReference type="CDD" id="cd00610">
    <property type="entry name" value="OAT_like"/>
    <property type="match status" value="1"/>
</dbReference>
<accession>A0A372ZS08</accession>
<dbReference type="FunFam" id="3.40.640.10:FF:000004">
    <property type="entry name" value="Acetylornithine aminotransferase"/>
    <property type="match status" value="1"/>
</dbReference>
<comment type="miscellaneous">
    <text evidence="5">May also have succinyldiaminopimelate aminotransferase activity, thus carrying out the corresponding step in lysine biosynthesis.</text>
</comment>
<comment type="subunit">
    <text evidence="5">Homodimer.</text>
</comment>
<dbReference type="Proteomes" id="UP000263377">
    <property type="component" value="Unassembled WGS sequence"/>
</dbReference>
<dbReference type="PANTHER" id="PTHR11986:SF79">
    <property type="entry name" value="ACETYLORNITHINE AMINOTRANSFERASE, MITOCHONDRIAL"/>
    <property type="match status" value="1"/>
</dbReference>
<dbReference type="RefSeq" id="WP_117487177.1">
    <property type="nucleotide sequence ID" value="NZ_QVIG01000001.1"/>
</dbReference>
<dbReference type="InterPro" id="IPR015424">
    <property type="entry name" value="PyrdxlP-dep_Trfase"/>
</dbReference>
<evidence type="ECO:0000256" key="1">
    <source>
        <dbReference type="ARBA" id="ARBA00022576"/>
    </source>
</evidence>
<keyword evidence="5" id="KW-0055">Arginine biosynthesis</keyword>
<evidence type="ECO:0000256" key="2">
    <source>
        <dbReference type="ARBA" id="ARBA00022605"/>
    </source>
</evidence>
<gene>
    <name evidence="5" type="primary">argD</name>
    <name evidence="7" type="ORF">DR950_13675</name>
</gene>
<dbReference type="InterPro" id="IPR015421">
    <property type="entry name" value="PyrdxlP-dep_Trfase_major"/>
</dbReference>
<dbReference type="EMBL" id="QVIG01000001">
    <property type="protein sequence ID" value="RGD58688.1"/>
    <property type="molecule type" value="Genomic_DNA"/>
</dbReference>
<dbReference type="InterPro" id="IPR049704">
    <property type="entry name" value="Aminotrans_3_PPA_site"/>
</dbReference>
<keyword evidence="3 5" id="KW-0808">Transferase</keyword>
<evidence type="ECO:0000313" key="8">
    <source>
        <dbReference type="Proteomes" id="UP000263377"/>
    </source>
</evidence>
<dbReference type="EC" id="2.6.1.11" evidence="5"/>
<feature type="modified residue" description="N6-(pyridoxal phosphate)lysine" evidence="5">
    <location>
        <position position="273"/>
    </location>
</feature>
<protein>
    <recommendedName>
        <fullName evidence="5">Acetylornithine aminotransferase</fullName>
        <shortName evidence="5">ACOAT</shortName>
        <ecNumber evidence="5">2.6.1.11</ecNumber>
    </recommendedName>
</protein>
<dbReference type="NCBIfam" id="NF002325">
    <property type="entry name" value="PRK01278.1"/>
    <property type="match status" value="1"/>
</dbReference>
<feature type="binding site" evidence="5">
    <location>
        <position position="161"/>
    </location>
    <ligand>
        <name>N(2)-acetyl-L-ornithine</name>
        <dbReference type="ChEBI" id="CHEBI:57805"/>
    </ligand>
</feature>
<comment type="catalytic activity">
    <reaction evidence="5">
        <text>N(2)-acetyl-L-ornithine + 2-oxoglutarate = N-acetyl-L-glutamate 5-semialdehyde + L-glutamate</text>
        <dbReference type="Rhea" id="RHEA:18049"/>
        <dbReference type="ChEBI" id="CHEBI:16810"/>
        <dbReference type="ChEBI" id="CHEBI:29123"/>
        <dbReference type="ChEBI" id="CHEBI:29985"/>
        <dbReference type="ChEBI" id="CHEBI:57805"/>
        <dbReference type="EC" id="2.6.1.11"/>
    </reaction>
</comment>
<evidence type="ECO:0000256" key="6">
    <source>
        <dbReference type="SAM" id="MobiDB-lite"/>
    </source>
</evidence>
<keyword evidence="2 5" id="KW-0028">Amino-acid biosynthesis</keyword>
<dbReference type="SUPFAM" id="SSF53383">
    <property type="entry name" value="PLP-dependent transferases"/>
    <property type="match status" value="1"/>
</dbReference>
<keyword evidence="5" id="KW-0963">Cytoplasm</keyword>
<dbReference type="Gene3D" id="3.90.1150.10">
    <property type="entry name" value="Aspartate Aminotransferase, domain 1"/>
    <property type="match status" value="1"/>
</dbReference>
<dbReference type="HAMAP" id="MF_01107">
    <property type="entry name" value="ArgD_aminotrans_3"/>
    <property type="match status" value="1"/>
</dbReference>
<feature type="binding site" evidence="5">
    <location>
        <begin position="132"/>
        <end position="133"/>
    </location>
    <ligand>
        <name>pyridoxal 5'-phosphate</name>
        <dbReference type="ChEBI" id="CHEBI:597326"/>
    </ligand>
</feature>
<dbReference type="GO" id="GO:0042802">
    <property type="term" value="F:identical protein binding"/>
    <property type="evidence" value="ECO:0007669"/>
    <property type="project" value="TreeGrafter"/>
</dbReference>
<evidence type="ECO:0000313" key="7">
    <source>
        <dbReference type="EMBL" id="RGD58688.1"/>
    </source>
</evidence>
<organism evidence="7 8">
    <name type="scientific">Kitasatospora xanthocidica</name>
    <dbReference type="NCBI Taxonomy" id="83382"/>
    <lineage>
        <taxon>Bacteria</taxon>
        <taxon>Bacillati</taxon>
        <taxon>Actinomycetota</taxon>
        <taxon>Actinomycetes</taxon>
        <taxon>Kitasatosporales</taxon>
        <taxon>Streptomycetaceae</taxon>
        <taxon>Kitasatospora</taxon>
    </lineage>
</organism>
<feature type="compositionally biased region" description="Low complexity" evidence="6">
    <location>
        <begin position="1"/>
        <end position="26"/>
    </location>
</feature>
<dbReference type="GO" id="GO:0005737">
    <property type="term" value="C:cytoplasm"/>
    <property type="evidence" value="ECO:0007669"/>
    <property type="project" value="UniProtKB-SubCell"/>
</dbReference>
<comment type="pathway">
    <text evidence="5">Amino-acid biosynthesis; L-arginine biosynthesis; N(2)-acetyl-L-ornithine from L-glutamate: step 4/4.</text>
</comment>
<dbReference type="PROSITE" id="PS00600">
    <property type="entry name" value="AA_TRANSFER_CLASS_3"/>
    <property type="match status" value="1"/>
</dbReference>
<evidence type="ECO:0000256" key="4">
    <source>
        <dbReference type="ARBA" id="ARBA00022898"/>
    </source>
</evidence>
<feature type="binding site" evidence="5">
    <location>
        <begin position="243"/>
        <end position="246"/>
    </location>
    <ligand>
        <name>pyridoxal 5'-phosphate</name>
        <dbReference type="ChEBI" id="CHEBI:597326"/>
    </ligand>
</feature>
<keyword evidence="1 5" id="KW-0032">Aminotransferase</keyword>
<dbReference type="Pfam" id="PF00202">
    <property type="entry name" value="Aminotran_3"/>
    <property type="match status" value="1"/>
</dbReference>
<dbReference type="NCBIfam" id="NF002874">
    <property type="entry name" value="PRK03244.1"/>
    <property type="match status" value="1"/>
</dbReference>
<proteinExistence type="inferred from homology"/>
<comment type="cofactor">
    <cofactor evidence="5">
        <name>pyridoxal 5'-phosphate</name>
        <dbReference type="ChEBI" id="CHEBI:597326"/>
    </cofactor>
    <text evidence="5">Binds 1 pyridoxal phosphate per subunit.</text>
</comment>
<feature type="binding site" evidence="5">
    <location>
        <position position="302"/>
    </location>
    <ligand>
        <name>pyridoxal 5'-phosphate</name>
        <dbReference type="ChEBI" id="CHEBI:597326"/>
    </ligand>
</feature>